<keyword evidence="2" id="KW-0408">Iron</keyword>
<dbReference type="PANTHER" id="PTHR43212">
    <property type="entry name" value="QUERCETIN 2,3-DIOXYGENASE"/>
    <property type="match status" value="1"/>
</dbReference>
<feature type="domain" description="Pirin N-terminal" evidence="4">
    <location>
        <begin position="47"/>
        <end position="116"/>
    </location>
</feature>
<feature type="binding site" evidence="2">
    <location>
        <position position="102"/>
    </location>
    <ligand>
        <name>Fe cation</name>
        <dbReference type="ChEBI" id="CHEBI:24875"/>
    </ligand>
</feature>
<feature type="binding site" evidence="2">
    <location>
        <position position="58"/>
    </location>
    <ligand>
        <name>Fe cation</name>
        <dbReference type="ChEBI" id="CHEBI:24875"/>
    </ligand>
</feature>
<gene>
    <name evidence="6" type="ORF">RJJ37_27520</name>
</gene>
<feature type="binding site" evidence="2">
    <location>
        <position position="100"/>
    </location>
    <ligand>
        <name>Fe cation</name>
        <dbReference type="ChEBI" id="CHEBI:24875"/>
    </ligand>
</feature>
<dbReference type="PIRSF" id="PIRSF006232">
    <property type="entry name" value="Pirin"/>
    <property type="match status" value="1"/>
</dbReference>
<dbReference type="RefSeq" id="WP_310808566.1">
    <property type="nucleotide sequence ID" value="NZ_JAVLSH010000015.1"/>
</dbReference>
<comment type="cofactor">
    <cofactor evidence="2">
        <name>Fe cation</name>
        <dbReference type="ChEBI" id="CHEBI:24875"/>
    </cofactor>
    <text evidence="2">Binds 1 Fe cation per subunit.</text>
</comment>
<dbReference type="Pfam" id="PF17954">
    <property type="entry name" value="Pirin_C_2"/>
    <property type="match status" value="1"/>
</dbReference>
<dbReference type="InterPro" id="IPR041602">
    <property type="entry name" value="Quercetinase_C"/>
</dbReference>
<dbReference type="InterPro" id="IPR011051">
    <property type="entry name" value="RmlC_Cupin_sf"/>
</dbReference>
<dbReference type="Pfam" id="PF02678">
    <property type="entry name" value="Pirin"/>
    <property type="match status" value="1"/>
</dbReference>
<feature type="binding site" evidence="2">
    <location>
        <position position="56"/>
    </location>
    <ligand>
        <name>Fe cation</name>
        <dbReference type="ChEBI" id="CHEBI:24875"/>
    </ligand>
</feature>
<dbReference type="InterPro" id="IPR012093">
    <property type="entry name" value="Pirin"/>
</dbReference>
<evidence type="ECO:0000313" key="7">
    <source>
        <dbReference type="Proteomes" id="UP001269402"/>
    </source>
</evidence>
<evidence type="ECO:0000256" key="3">
    <source>
        <dbReference type="RuleBase" id="RU003457"/>
    </source>
</evidence>
<dbReference type="InterPro" id="IPR014710">
    <property type="entry name" value="RmlC-like_jellyroll"/>
</dbReference>
<evidence type="ECO:0000259" key="4">
    <source>
        <dbReference type="Pfam" id="PF02678"/>
    </source>
</evidence>
<dbReference type="InterPro" id="IPR003829">
    <property type="entry name" value="Pirin_N_dom"/>
</dbReference>
<evidence type="ECO:0000256" key="2">
    <source>
        <dbReference type="PIRSR" id="PIRSR006232-1"/>
    </source>
</evidence>
<feature type="domain" description="Quercetin 2,3-dioxygenase C-terminal cupin" evidence="5">
    <location>
        <begin position="145"/>
        <end position="204"/>
    </location>
</feature>
<protein>
    <submittedName>
        <fullName evidence="6">Pirin family protein</fullName>
    </submittedName>
</protein>
<dbReference type="AlphaFoldDB" id="A0AAW8PB26"/>
<comment type="similarity">
    <text evidence="1 3">Belongs to the pirin family.</text>
</comment>
<comment type="caution">
    <text evidence="6">The sequence shown here is derived from an EMBL/GenBank/DDBJ whole genome shotgun (WGS) entry which is preliminary data.</text>
</comment>
<keyword evidence="7" id="KW-1185">Reference proteome</keyword>
<proteinExistence type="inferred from homology"/>
<evidence type="ECO:0000313" key="6">
    <source>
        <dbReference type="EMBL" id="MDR9763334.1"/>
    </source>
</evidence>
<dbReference type="SUPFAM" id="SSF51182">
    <property type="entry name" value="RmlC-like cupins"/>
    <property type="match status" value="1"/>
</dbReference>
<dbReference type="Gene3D" id="2.60.120.10">
    <property type="entry name" value="Jelly Rolls"/>
    <property type="match status" value="2"/>
</dbReference>
<accession>A0AAW8PB26</accession>
<evidence type="ECO:0000256" key="1">
    <source>
        <dbReference type="ARBA" id="ARBA00008416"/>
    </source>
</evidence>
<organism evidence="6 7">
    <name type="scientific">Rhizobium redzepovicii</name>
    <dbReference type="NCBI Taxonomy" id="2867518"/>
    <lineage>
        <taxon>Bacteria</taxon>
        <taxon>Pseudomonadati</taxon>
        <taxon>Pseudomonadota</taxon>
        <taxon>Alphaproteobacteria</taxon>
        <taxon>Hyphomicrobiales</taxon>
        <taxon>Rhizobiaceae</taxon>
        <taxon>Rhizobium/Agrobacterium group</taxon>
        <taxon>Rhizobium</taxon>
    </lineage>
</organism>
<reference evidence="7" key="1">
    <citation type="submission" date="2023-07" db="EMBL/GenBank/DDBJ databases">
        <title>Genomic characterization of faba bean (Vicia faba) microsymbionts in Mexican soils.</title>
        <authorList>
            <person name="Rivera Orduna F.N."/>
            <person name="Guevara-Luna J."/>
            <person name="Yan J."/>
            <person name="Arroyo-Herrera I."/>
            <person name="Li Y."/>
            <person name="Vasquez-Murrieta M.S."/>
            <person name="Wang E.T."/>
        </authorList>
    </citation>
    <scope>NUCLEOTIDE SEQUENCE [LARGE SCALE GENOMIC DNA]</scope>
    <source>
        <strain evidence="7">CH6</strain>
    </source>
</reference>
<sequence>MLLKGERTFVVRDSGGFVVHVNMPGWLRPKPTDHGHGPLAMVVESLLDPGRQIAMHEHRNDEIISWVPDSVMRHDDRATGRLVIDRDHLMVMNAGASFWHSEETLASDPPLRMLQILIRPRAADLEPKIQYGPLPAAAANAWRHLVGPEGEDAPFYVRSAVDVFDIRLEAGAKVEFPYRQDRDLYFYVFTGSVVVGSQVFAEGEQGLSLSGGRLDAEAAVPSMLVAFLLDPDAPVTRQGTIGDHRKIPSAIFIRAFLRWRKFRHMWYRLFSQRRPKGKKAM</sequence>
<dbReference type="PANTHER" id="PTHR43212:SF3">
    <property type="entry name" value="QUERCETIN 2,3-DIOXYGENASE"/>
    <property type="match status" value="1"/>
</dbReference>
<dbReference type="EMBL" id="JAVLSH010000015">
    <property type="protein sequence ID" value="MDR9763334.1"/>
    <property type="molecule type" value="Genomic_DNA"/>
</dbReference>
<keyword evidence="2" id="KW-0479">Metal-binding</keyword>
<dbReference type="GO" id="GO:0046872">
    <property type="term" value="F:metal ion binding"/>
    <property type="evidence" value="ECO:0007669"/>
    <property type="project" value="UniProtKB-KW"/>
</dbReference>
<name>A0AAW8PB26_9HYPH</name>
<dbReference type="Proteomes" id="UP001269402">
    <property type="component" value="Unassembled WGS sequence"/>
</dbReference>
<evidence type="ECO:0000259" key="5">
    <source>
        <dbReference type="Pfam" id="PF17954"/>
    </source>
</evidence>